<dbReference type="PROSITE" id="PS51375">
    <property type="entry name" value="PPR"/>
    <property type="match status" value="1"/>
</dbReference>
<dbReference type="Pfam" id="PF13041">
    <property type="entry name" value="PPR_2"/>
    <property type="match status" value="1"/>
</dbReference>
<dbReference type="PANTHER" id="PTHR47447">
    <property type="entry name" value="OS03G0856100 PROTEIN"/>
    <property type="match status" value="1"/>
</dbReference>
<reference evidence="4 5" key="1">
    <citation type="journal article" date="2024" name="Plant J.">
        <title>Genome sequences and population genomics reveal climatic adaptation and genomic divergence between two closely related sweetgum species.</title>
        <authorList>
            <person name="Xu W.Q."/>
            <person name="Ren C.Q."/>
            <person name="Zhang X.Y."/>
            <person name="Comes H.P."/>
            <person name="Liu X.H."/>
            <person name="Li Y.G."/>
            <person name="Kettle C.J."/>
            <person name="Jalonen R."/>
            <person name="Gaisberger H."/>
            <person name="Ma Y.Z."/>
            <person name="Qiu Y.X."/>
        </authorList>
    </citation>
    <scope>NUCLEOTIDE SEQUENCE [LARGE SCALE GENOMIC DNA]</scope>
    <source>
        <strain evidence="4">Hangzhou</strain>
    </source>
</reference>
<feature type="repeat" description="PPR" evidence="3">
    <location>
        <begin position="9"/>
        <end position="43"/>
    </location>
</feature>
<sequence length="82" mass="9274">MVQEGINPDLLTYSSLISGLANKGLMIEAMQVFEDMLKKGITPDYAVFDILIRGYIKQDNTIAVSSLHDEMRMRGLLITRIR</sequence>
<dbReference type="AlphaFoldDB" id="A0AAP0RI18"/>
<evidence type="ECO:0000313" key="5">
    <source>
        <dbReference type="Proteomes" id="UP001415857"/>
    </source>
</evidence>
<dbReference type="InterPro" id="IPR011990">
    <property type="entry name" value="TPR-like_helical_dom_sf"/>
</dbReference>
<evidence type="ECO:0000256" key="1">
    <source>
        <dbReference type="ARBA" id="ARBA00007626"/>
    </source>
</evidence>
<organism evidence="4 5">
    <name type="scientific">Liquidambar formosana</name>
    <name type="common">Formosan gum</name>
    <dbReference type="NCBI Taxonomy" id="63359"/>
    <lineage>
        <taxon>Eukaryota</taxon>
        <taxon>Viridiplantae</taxon>
        <taxon>Streptophyta</taxon>
        <taxon>Embryophyta</taxon>
        <taxon>Tracheophyta</taxon>
        <taxon>Spermatophyta</taxon>
        <taxon>Magnoliopsida</taxon>
        <taxon>eudicotyledons</taxon>
        <taxon>Gunneridae</taxon>
        <taxon>Pentapetalae</taxon>
        <taxon>Saxifragales</taxon>
        <taxon>Altingiaceae</taxon>
        <taxon>Liquidambar</taxon>
    </lineage>
</organism>
<dbReference type="Proteomes" id="UP001415857">
    <property type="component" value="Unassembled WGS sequence"/>
</dbReference>
<dbReference type="NCBIfam" id="TIGR00756">
    <property type="entry name" value="PPR"/>
    <property type="match status" value="2"/>
</dbReference>
<dbReference type="PANTHER" id="PTHR47447:SF22">
    <property type="entry name" value="TETRATRICOPEPTIDE-LIKE HELICAL DOMAIN SUPERFAMILY"/>
    <property type="match status" value="1"/>
</dbReference>
<comment type="similarity">
    <text evidence="1">Belongs to the PPR family. P subfamily.</text>
</comment>
<dbReference type="EMBL" id="JBBPBK010000010">
    <property type="protein sequence ID" value="KAK9276736.1"/>
    <property type="molecule type" value="Genomic_DNA"/>
</dbReference>
<keyword evidence="5" id="KW-1185">Reference proteome</keyword>
<name>A0AAP0RI18_LIQFO</name>
<dbReference type="Gene3D" id="1.25.40.10">
    <property type="entry name" value="Tetratricopeptide repeat domain"/>
    <property type="match status" value="1"/>
</dbReference>
<evidence type="ECO:0000256" key="3">
    <source>
        <dbReference type="PROSITE-ProRule" id="PRU00708"/>
    </source>
</evidence>
<protein>
    <recommendedName>
        <fullName evidence="6">Pentatricopeptide repeat-containing protein</fullName>
    </recommendedName>
</protein>
<dbReference type="InterPro" id="IPR002885">
    <property type="entry name" value="PPR_rpt"/>
</dbReference>
<gene>
    <name evidence="4" type="ORF">L1049_006272</name>
</gene>
<proteinExistence type="inferred from homology"/>
<evidence type="ECO:0008006" key="6">
    <source>
        <dbReference type="Google" id="ProtNLM"/>
    </source>
</evidence>
<accession>A0AAP0RI18</accession>
<keyword evidence="2" id="KW-0677">Repeat</keyword>
<comment type="caution">
    <text evidence="4">The sequence shown here is derived from an EMBL/GenBank/DDBJ whole genome shotgun (WGS) entry which is preliminary data.</text>
</comment>
<evidence type="ECO:0000256" key="2">
    <source>
        <dbReference type="ARBA" id="ARBA00022737"/>
    </source>
</evidence>
<evidence type="ECO:0000313" key="4">
    <source>
        <dbReference type="EMBL" id="KAK9276736.1"/>
    </source>
</evidence>